<dbReference type="Proteomes" id="UP000033860">
    <property type="component" value="Unassembled WGS sequence"/>
</dbReference>
<dbReference type="SUPFAM" id="SSF64182">
    <property type="entry name" value="DHH phosphoesterases"/>
    <property type="match status" value="1"/>
</dbReference>
<sequence length="286" mass="32035">MKTIVTHIFPDLDAVCAVWLLKRFDHEFEGAKVKFVPAGTTLDDKAVDSDPDVVHVDTGLGRFDHHDSNARTCAADLVFNYLKSEKNITLKYQSALERLIDLVIQIDHFEDFFWNDAAADIYDLSLHHLLDHLKMSGRLNDRELVAQGELLLEAVLYGLHQKDLAEKEIRSGIEFISPWGKSLGTETKMSRVSKLGQKMGFALIVRKEPGTGFVSVKCQPKKSLDLTAAYQALKQADPKADWFFHPSRHIILNGSRHNQKVKASSLNLKELVDLLKGVDFLNAGGG</sequence>
<gene>
    <name evidence="1" type="ORF">UX85_C0003G0096</name>
</gene>
<evidence type="ECO:0000313" key="2">
    <source>
        <dbReference type="Proteomes" id="UP000033860"/>
    </source>
</evidence>
<comment type="caution">
    <text evidence="1">The sequence shown here is derived from an EMBL/GenBank/DDBJ whole genome shotgun (WGS) entry which is preliminary data.</text>
</comment>
<dbReference type="InterPro" id="IPR038763">
    <property type="entry name" value="DHH_sf"/>
</dbReference>
<proteinExistence type="predicted"/>
<dbReference type="AlphaFoldDB" id="A0A0G1RWB4"/>
<organism evidence="1 2">
    <name type="scientific">Candidatus Beckwithbacteria bacterium GW2011_GWB1_47_15</name>
    <dbReference type="NCBI Taxonomy" id="1618371"/>
    <lineage>
        <taxon>Bacteria</taxon>
        <taxon>Candidatus Beckwithiibacteriota</taxon>
    </lineage>
</organism>
<evidence type="ECO:0000313" key="1">
    <source>
        <dbReference type="EMBL" id="KKU61437.1"/>
    </source>
</evidence>
<name>A0A0G1RWB4_9BACT</name>
<protein>
    <submittedName>
        <fullName evidence="1">Uncharacterized protein</fullName>
    </submittedName>
</protein>
<dbReference type="EMBL" id="LCNT01000003">
    <property type="protein sequence ID" value="KKU61437.1"/>
    <property type="molecule type" value="Genomic_DNA"/>
</dbReference>
<reference evidence="1 2" key="1">
    <citation type="journal article" date="2015" name="Nature">
        <title>rRNA introns, odd ribosomes, and small enigmatic genomes across a large radiation of phyla.</title>
        <authorList>
            <person name="Brown C.T."/>
            <person name="Hug L.A."/>
            <person name="Thomas B.C."/>
            <person name="Sharon I."/>
            <person name="Castelle C.J."/>
            <person name="Singh A."/>
            <person name="Wilkins M.J."/>
            <person name="Williams K.H."/>
            <person name="Banfield J.F."/>
        </authorList>
    </citation>
    <scope>NUCLEOTIDE SEQUENCE [LARGE SCALE GENOMIC DNA]</scope>
</reference>
<accession>A0A0G1RWB4</accession>